<evidence type="ECO:0000259" key="9">
    <source>
        <dbReference type="PROSITE" id="PS51192"/>
    </source>
</evidence>
<evidence type="ECO:0000256" key="3">
    <source>
        <dbReference type="ARBA" id="ARBA00022801"/>
    </source>
</evidence>
<sequence>MVAARGGGTVVGSDWRTEAFARLHTRLGSVLGDKTAAEFGKLGLQTVGDLLAHLPRRYFSGTELSDLSALEEGEEVAVLAEVQRVTAHNVPGRGSGAVRGKPRLEAVITDHKGSLTLAFFGKAHMIAYWHDQLTPGSRGIFAGKVGVFRDQFQLAHPDFVMLDANGAVVGGARRNEVLTRVTRVPLIGIYPATRKLPTWAIAECVALALEHLGEVDDPLPAAVRDHAGVVGLVEAYRGVHLPQTRAEIDPARARLRFDEAFAIGLTMAVRRADAVAHGATPRPRVPGRLLDAFDARLPFELTEGQQQVSAEIFADLAQSHPMQRLLQGEVGSGKTVVALRAMLTVVDGGGQAALLAPTEVLATQHFHTLTRMLGELAEAGTLSAAEHATRLTLLTGSLPAARRREALLAATSGEAGIVIGTHALLGDRVQFADLGLVVVDEQHRFGVEQRALLGARAEAAGAARPHVLVMTATPIPRSVAMTVFGDLETSTLRQSPGGRAEVRTVVVDSRSHPAWVDRAWALIAEQVAAGRQAYVVCPRISETDRSEESRPLDAEDAPPDDGVPVPPAATVEQTWAELTAGPLAELRVGMLHGQLPAEQKEERMAAFAAGELDVLVSTTVIEVGVDVPNASVMVICDADRFGISQLHQLRGRIGRGGHAGTCLLLTAAEPDSLARERLDAVASTRDGFVLAEVDLEQRREGDVLGASQSGRRTSLRMLRVLRDGDLIEQARGIADACVRADPQLEDPGLADVVAGIEQRAAAEWLERS</sequence>
<dbReference type="Gene3D" id="3.40.50.300">
    <property type="entry name" value="P-loop containing nucleotide triphosphate hydrolases"/>
    <property type="match status" value="2"/>
</dbReference>
<dbReference type="InterPro" id="IPR027417">
    <property type="entry name" value="P-loop_NTPase"/>
</dbReference>
<reference evidence="11 12" key="1">
    <citation type="submission" date="2020-07" db="EMBL/GenBank/DDBJ databases">
        <title>Sequencing the genomes of 1000 actinobacteria strains.</title>
        <authorList>
            <person name="Klenk H.-P."/>
        </authorList>
    </citation>
    <scope>NUCLEOTIDE SEQUENCE [LARGE SCALE GENOMIC DNA]</scope>
    <source>
        <strain evidence="11 12">DSM 100723</strain>
    </source>
</reference>
<dbReference type="AlphaFoldDB" id="A0A7W3IW65"/>
<dbReference type="InterPro" id="IPR001650">
    <property type="entry name" value="Helicase_C-like"/>
</dbReference>
<dbReference type="SUPFAM" id="SSF50249">
    <property type="entry name" value="Nucleic acid-binding proteins"/>
    <property type="match status" value="1"/>
</dbReference>
<dbReference type="PANTHER" id="PTHR47964:SF1">
    <property type="entry name" value="ATP-DEPENDENT DNA HELICASE HOMOLOG RECG, CHLOROPLASTIC"/>
    <property type="match status" value="1"/>
</dbReference>
<dbReference type="CDD" id="cd04488">
    <property type="entry name" value="RecG_wedge_OBF"/>
    <property type="match status" value="1"/>
</dbReference>
<evidence type="ECO:0000256" key="1">
    <source>
        <dbReference type="ARBA" id="ARBA00022741"/>
    </source>
</evidence>
<feature type="compositionally biased region" description="Basic and acidic residues" evidence="8">
    <location>
        <begin position="542"/>
        <end position="553"/>
    </location>
</feature>
<protein>
    <submittedName>
        <fullName evidence="11">ATP-dependent DNA helicase RecG</fullName>
        <ecNumber evidence="11">3.6.4.12</ecNumber>
    </submittedName>
</protein>
<evidence type="ECO:0000256" key="2">
    <source>
        <dbReference type="ARBA" id="ARBA00022763"/>
    </source>
</evidence>
<evidence type="ECO:0000256" key="7">
    <source>
        <dbReference type="ARBA" id="ARBA00023204"/>
    </source>
</evidence>
<keyword evidence="2" id="KW-0227">DNA damage</keyword>
<proteinExistence type="predicted"/>
<evidence type="ECO:0000256" key="6">
    <source>
        <dbReference type="ARBA" id="ARBA00023125"/>
    </source>
</evidence>
<dbReference type="PROSITE" id="PS51192">
    <property type="entry name" value="HELICASE_ATP_BIND_1"/>
    <property type="match status" value="1"/>
</dbReference>
<dbReference type="InterPro" id="IPR011545">
    <property type="entry name" value="DEAD/DEAH_box_helicase_dom"/>
</dbReference>
<evidence type="ECO:0000256" key="5">
    <source>
        <dbReference type="ARBA" id="ARBA00022840"/>
    </source>
</evidence>
<keyword evidence="3 11" id="KW-0378">Hydrolase</keyword>
<name>A0A7W3IW65_9ACTN</name>
<dbReference type="InterPro" id="IPR047112">
    <property type="entry name" value="RecG/Mfd"/>
</dbReference>
<dbReference type="GO" id="GO:0003678">
    <property type="term" value="F:DNA helicase activity"/>
    <property type="evidence" value="ECO:0007669"/>
    <property type="project" value="UniProtKB-EC"/>
</dbReference>
<dbReference type="GO" id="GO:0016787">
    <property type="term" value="F:hydrolase activity"/>
    <property type="evidence" value="ECO:0007669"/>
    <property type="project" value="UniProtKB-KW"/>
</dbReference>
<keyword evidence="12" id="KW-1185">Reference proteome</keyword>
<dbReference type="GO" id="GO:0005524">
    <property type="term" value="F:ATP binding"/>
    <property type="evidence" value="ECO:0007669"/>
    <property type="project" value="UniProtKB-KW"/>
</dbReference>
<keyword evidence="1" id="KW-0547">Nucleotide-binding</keyword>
<gene>
    <name evidence="11" type="ORF">FHX74_003948</name>
</gene>
<feature type="region of interest" description="Disordered" evidence="8">
    <location>
        <begin position="542"/>
        <end position="567"/>
    </location>
</feature>
<dbReference type="InterPro" id="IPR012340">
    <property type="entry name" value="NA-bd_OB-fold"/>
</dbReference>
<dbReference type="Pfam" id="PF00271">
    <property type="entry name" value="Helicase_C"/>
    <property type="match status" value="1"/>
</dbReference>
<keyword evidence="4 11" id="KW-0347">Helicase</keyword>
<dbReference type="EMBL" id="JACGWT010000008">
    <property type="protein sequence ID" value="MBA8796295.1"/>
    <property type="molecule type" value="Genomic_DNA"/>
</dbReference>
<keyword evidence="6" id="KW-0238">DNA-binding</keyword>
<dbReference type="SMART" id="SM00490">
    <property type="entry name" value="HELICc"/>
    <property type="match status" value="1"/>
</dbReference>
<feature type="domain" description="Helicase ATP-binding" evidence="9">
    <location>
        <begin position="315"/>
        <end position="492"/>
    </location>
</feature>
<evidence type="ECO:0000313" key="12">
    <source>
        <dbReference type="Proteomes" id="UP000523079"/>
    </source>
</evidence>
<accession>A0A7W3IW65</accession>
<dbReference type="RefSeq" id="WP_328823943.1">
    <property type="nucleotide sequence ID" value="NZ_JACGWT010000008.1"/>
</dbReference>
<dbReference type="SUPFAM" id="SSF52540">
    <property type="entry name" value="P-loop containing nucleoside triphosphate hydrolases"/>
    <property type="match status" value="1"/>
</dbReference>
<evidence type="ECO:0000259" key="10">
    <source>
        <dbReference type="PROSITE" id="PS51194"/>
    </source>
</evidence>
<dbReference type="InterPro" id="IPR014001">
    <property type="entry name" value="Helicase_ATP-bd"/>
</dbReference>
<keyword evidence="5" id="KW-0067">ATP-binding</keyword>
<dbReference type="PANTHER" id="PTHR47964">
    <property type="entry name" value="ATP-DEPENDENT DNA HELICASE HOMOLOG RECG, CHLOROPLASTIC"/>
    <property type="match status" value="1"/>
</dbReference>
<dbReference type="PROSITE" id="PS51194">
    <property type="entry name" value="HELICASE_CTER"/>
    <property type="match status" value="1"/>
</dbReference>
<comment type="caution">
    <text evidence="11">The sequence shown here is derived from an EMBL/GenBank/DDBJ whole genome shotgun (WGS) entry which is preliminary data.</text>
</comment>
<dbReference type="Gene3D" id="2.40.50.140">
    <property type="entry name" value="Nucleic acid-binding proteins"/>
    <property type="match status" value="1"/>
</dbReference>
<evidence type="ECO:0000256" key="4">
    <source>
        <dbReference type="ARBA" id="ARBA00022806"/>
    </source>
</evidence>
<evidence type="ECO:0000313" key="11">
    <source>
        <dbReference type="EMBL" id="MBA8796295.1"/>
    </source>
</evidence>
<dbReference type="InterPro" id="IPR045562">
    <property type="entry name" value="RecG_dom3_C"/>
</dbReference>
<dbReference type="Pfam" id="PF19833">
    <property type="entry name" value="RecG_dom3_C"/>
    <property type="match status" value="1"/>
</dbReference>
<keyword evidence="7" id="KW-0234">DNA repair</keyword>
<dbReference type="SMART" id="SM00487">
    <property type="entry name" value="DEXDc"/>
    <property type="match status" value="1"/>
</dbReference>
<organism evidence="11 12">
    <name type="scientific">Microlunatus kandeliicorticis</name>
    <dbReference type="NCBI Taxonomy" id="1759536"/>
    <lineage>
        <taxon>Bacteria</taxon>
        <taxon>Bacillati</taxon>
        <taxon>Actinomycetota</taxon>
        <taxon>Actinomycetes</taxon>
        <taxon>Propionibacteriales</taxon>
        <taxon>Propionibacteriaceae</taxon>
        <taxon>Microlunatus</taxon>
    </lineage>
</organism>
<dbReference type="EC" id="3.6.4.12" evidence="11"/>
<dbReference type="Pfam" id="PF00270">
    <property type="entry name" value="DEAD"/>
    <property type="match status" value="1"/>
</dbReference>
<feature type="domain" description="Helicase C-terminal" evidence="10">
    <location>
        <begin position="515"/>
        <end position="696"/>
    </location>
</feature>
<dbReference type="GO" id="GO:0003677">
    <property type="term" value="F:DNA binding"/>
    <property type="evidence" value="ECO:0007669"/>
    <property type="project" value="UniProtKB-KW"/>
</dbReference>
<dbReference type="Proteomes" id="UP000523079">
    <property type="component" value="Unassembled WGS sequence"/>
</dbReference>
<evidence type="ECO:0000256" key="8">
    <source>
        <dbReference type="SAM" id="MobiDB-lite"/>
    </source>
</evidence>
<dbReference type="GO" id="GO:0006281">
    <property type="term" value="P:DNA repair"/>
    <property type="evidence" value="ECO:0007669"/>
    <property type="project" value="UniProtKB-KW"/>
</dbReference>